<evidence type="ECO:0000313" key="2">
    <source>
        <dbReference type="EMBL" id="BAT61106.1"/>
    </source>
</evidence>
<sequence>MNLEYFQLIDRIVDLSLPERRITVEARVPETSTIFEGHFPGHPLMPGVLLIESMAQSSGWLVIAAGGFKQMPFLAQVKEAKLRTFVSPGALLRLEAELIHEGSGFAVTKVKVTQDGKAICNSELVFRVVDFPNDEMRGKMRETAERIAFPMGMINA</sequence>
<dbReference type="AlphaFoldDB" id="A0A0S3PYW8"/>
<name>A0A0S3PYW8_9BRAD</name>
<reference evidence="2 3" key="1">
    <citation type="submission" date="2015-08" db="EMBL/GenBank/DDBJ databases">
        <title>Investigation of the bacterial diversity of lava forest soil.</title>
        <authorList>
            <person name="Lee J.S."/>
        </authorList>
    </citation>
    <scope>NUCLEOTIDE SEQUENCE [LARGE SCALE GENOMIC DNA]</scope>
    <source>
        <strain evidence="2 3">GJW-30</strain>
    </source>
</reference>
<evidence type="ECO:0000256" key="1">
    <source>
        <dbReference type="ARBA" id="ARBA00023239"/>
    </source>
</evidence>
<accession>A0A0S3PYW8</accession>
<gene>
    <name evidence="2" type="primary">fabZ_2</name>
    <name evidence="2" type="ORF">GJW-30_1_03662</name>
</gene>
<dbReference type="RefSeq" id="WP_096357845.1">
    <property type="nucleotide sequence ID" value="NZ_AP014946.1"/>
</dbReference>
<dbReference type="KEGG" id="vgo:GJW-30_1_03662"/>
<dbReference type="GO" id="GO:0019171">
    <property type="term" value="F:(3R)-hydroxyacyl-[acyl-carrier-protein] dehydratase activity"/>
    <property type="evidence" value="ECO:0007669"/>
    <property type="project" value="UniProtKB-EC"/>
</dbReference>
<dbReference type="EMBL" id="AP014946">
    <property type="protein sequence ID" value="BAT61106.1"/>
    <property type="molecule type" value="Genomic_DNA"/>
</dbReference>
<evidence type="ECO:0000313" key="3">
    <source>
        <dbReference type="Proteomes" id="UP000236884"/>
    </source>
</evidence>
<dbReference type="EC" id="4.2.1.59" evidence="2"/>
<dbReference type="Pfam" id="PF07977">
    <property type="entry name" value="FabA"/>
    <property type="match status" value="1"/>
</dbReference>
<protein>
    <submittedName>
        <fullName evidence="2">3-hydroxyacyl-[acyl-carrier-protein] dehydratase FabZ</fullName>
        <ecNumber evidence="2">4.2.1.59</ecNumber>
    </submittedName>
</protein>
<dbReference type="InterPro" id="IPR013114">
    <property type="entry name" value="FabA_FabZ"/>
</dbReference>
<organism evidence="2 3">
    <name type="scientific">Variibacter gotjawalensis</name>
    <dbReference type="NCBI Taxonomy" id="1333996"/>
    <lineage>
        <taxon>Bacteria</taxon>
        <taxon>Pseudomonadati</taxon>
        <taxon>Pseudomonadota</taxon>
        <taxon>Alphaproteobacteria</taxon>
        <taxon>Hyphomicrobiales</taxon>
        <taxon>Nitrobacteraceae</taxon>
        <taxon>Variibacter</taxon>
    </lineage>
</organism>
<dbReference type="Proteomes" id="UP000236884">
    <property type="component" value="Chromosome"/>
</dbReference>
<proteinExistence type="predicted"/>
<keyword evidence="3" id="KW-1185">Reference proteome</keyword>
<dbReference type="PANTHER" id="PTHR30272">
    <property type="entry name" value="3-HYDROXYACYL-[ACYL-CARRIER-PROTEIN] DEHYDRATASE"/>
    <property type="match status" value="1"/>
</dbReference>
<dbReference type="CDD" id="cd01288">
    <property type="entry name" value="FabZ"/>
    <property type="match status" value="1"/>
</dbReference>
<dbReference type="OrthoDB" id="9812462at2"/>
<keyword evidence="1 2" id="KW-0456">Lyase</keyword>
<dbReference type="Gene3D" id="3.10.129.10">
    <property type="entry name" value="Hotdog Thioesterase"/>
    <property type="match status" value="1"/>
</dbReference>
<dbReference type="PANTHER" id="PTHR30272:SF1">
    <property type="entry name" value="3-HYDROXYACYL-[ACYL-CARRIER-PROTEIN] DEHYDRATASE"/>
    <property type="match status" value="1"/>
</dbReference>
<dbReference type="SUPFAM" id="SSF54637">
    <property type="entry name" value="Thioesterase/thiol ester dehydrase-isomerase"/>
    <property type="match status" value="1"/>
</dbReference>
<dbReference type="InterPro" id="IPR029069">
    <property type="entry name" value="HotDog_dom_sf"/>
</dbReference>